<dbReference type="Proteomes" id="UP000612055">
    <property type="component" value="Unassembled WGS sequence"/>
</dbReference>
<feature type="compositionally biased region" description="Gly residues" evidence="2">
    <location>
        <begin position="172"/>
        <end position="185"/>
    </location>
</feature>
<feature type="region of interest" description="Disordered" evidence="2">
    <location>
        <begin position="1"/>
        <end position="132"/>
    </location>
</feature>
<comment type="caution">
    <text evidence="3">The sequence shown here is derived from an EMBL/GenBank/DDBJ whole genome shotgun (WGS) entry which is preliminary data.</text>
</comment>
<evidence type="ECO:0000256" key="2">
    <source>
        <dbReference type="SAM" id="MobiDB-lite"/>
    </source>
</evidence>
<reference evidence="3" key="1">
    <citation type="journal article" date="2020" name="bioRxiv">
        <title>Comparative genomics of Chlamydomonas.</title>
        <authorList>
            <person name="Craig R.J."/>
            <person name="Hasan A.R."/>
            <person name="Ness R.W."/>
            <person name="Keightley P.D."/>
        </authorList>
    </citation>
    <scope>NUCLEOTIDE SEQUENCE</scope>
    <source>
        <strain evidence="3">CCAP 11/70</strain>
    </source>
</reference>
<feature type="region of interest" description="Disordered" evidence="2">
    <location>
        <begin position="427"/>
        <end position="450"/>
    </location>
</feature>
<feature type="region of interest" description="Disordered" evidence="2">
    <location>
        <begin position="343"/>
        <end position="366"/>
    </location>
</feature>
<feature type="region of interest" description="Disordered" evidence="2">
    <location>
        <begin position="156"/>
        <end position="185"/>
    </location>
</feature>
<protein>
    <submittedName>
        <fullName evidence="3">Uncharacterized protein</fullName>
    </submittedName>
</protein>
<feature type="compositionally biased region" description="Pro residues" evidence="2">
    <location>
        <begin position="117"/>
        <end position="131"/>
    </location>
</feature>
<feature type="compositionally biased region" description="Low complexity" evidence="2">
    <location>
        <begin position="74"/>
        <end position="100"/>
    </location>
</feature>
<name>A0A835Y465_9CHLO</name>
<evidence type="ECO:0000256" key="1">
    <source>
        <dbReference type="SAM" id="Coils"/>
    </source>
</evidence>
<evidence type="ECO:0000313" key="3">
    <source>
        <dbReference type="EMBL" id="KAG2495618.1"/>
    </source>
</evidence>
<accession>A0A835Y465</accession>
<gene>
    <name evidence="3" type="ORF">HYH03_006218</name>
</gene>
<sequence length="608" mass="60557">MPAAGRPSGLRAREPSPQRRGVGPGASASGPTTPGPSGTPLSAATSAPGVHQMELPTHTPSPAPAGPPSHLPLAAQRALSAAAAMAAAGGAGPSASIGSAGAQGQGSAGASAVRPGQPEPAAGPPKPPGVPQLPIALRRAMAQYREALKTRDELLRHQPQTQLQTQRRPGVGDTGAGSGSAAGGGGGPALAGLVTSASRAYCSALQRQFPSSHRGGGGGARGGGTAEALQRLSLGPGGGSASQGPAAAHAATLRRRAQIVFSALVAAQTWLVQSLGELARTRGTGGAAAAAARRAVQADSAAALLADVEKLRAELRSLQQQLAETEARAAAEAEAAAAAAAVAASRSRPSTSSSSRGGLGGGAAGSEAEARAEEALGIDPELAEAAVLWRNRFLRAVLAETAPPPHAAESAAAGALGYGRGVVRRGGAAQPAAARQQQVQRPGADGLPGAPLMPRPLGVWLPDSMWTALPSPAAPPPPGHPAWRLLLPPHASPAVSASATGPPLLLCASAHDAVAHGRAQQQLQAAVFQLVLEGTLAAPLLPRLPPPAVPPQQPAGGARGSGRVGPVEAAWERWLAQCRLAHLLTFKGAWNRQMSVTELAEEEDGEER</sequence>
<proteinExistence type="predicted"/>
<keyword evidence="1" id="KW-0175">Coiled coil</keyword>
<feature type="compositionally biased region" description="Low complexity" evidence="2">
    <location>
        <begin position="25"/>
        <end position="40"/>
    </location>
</feature>
<dbReference type="AlphaFoldDB" id="A0A835Y465"/>
<feature type="coiled-coil region" evidence="1">
    <location>
        <begin position="301"/>
        <end position="335"/>
    </location>
</feature>
<feature type="compositionally biased region" description="Low complexity" evidence="2">
    <location>
        <begin position="157"/>
        <end position="171"/>
    </location>
</feature>
<feature type="compositionally biased region" description="Low complexity" evidence="2">
    <location>
        <begin position="343"/>
        <end position="356"/>
    </location>
</feature>
<evidence type="ECO:0000313" key="4">
    <source>
        <dbReference type="Proteomes" id="UP000612055"/>
    </source>
</evidence>
<organism evidence="3 4">
    <name type="scientific">Edaphochlamys debaryana</name>
    <dbReference type="NCBI Taxonomy" id="47281"/>
    <lineage>
        <taxon>Eukaryota</taxon>
        <taxon>Viridiplantae</taxon>
        <taxon>Chlorophyta</taxon>
        <taxon>core chlorophytes</taxon>
        <taxon>Chlorophyceae</taxon>
        <taxon>CS clade</taxon>
        <taxon>Chlamydomonadales</taxon>
        <taxon>Chlamydomonadales incertae sedis</taxon>
        <taxon>Edaphochlamys</taxon>
    </lineage>
</organism>
<keyword evidence="4" id="KW-1185">Reference proteome</keyword>
<dbReference type="EMBL" id="JAEHOE010000023">
    <property type="protein sequence ID" value="KAG2495618.1"/>
    <property type="molecule type" value="Genomic_DNA"/>
</dbReference>
<dbReference type="OrthoDB" id="548546at2759"/>
<feature type="compositionally biased region" description="Pro residues" evidence="2">
    <location>
        <begin position="59"/>
        <end position="70"/>
    </location>
</feature>
<feature type="compositionally biased region" description="Low complexity" evidence="2">
    <location>
        <begin position="427"/>
        <end position="444"/>
    </location>
</feature>